<comment type="caution">
    <text evidence="3">The sequence shown here is derived from an EMBL/GenBank/DDBJ whole genome shotgun (WGS) entry which is preliminary data.</text>
</comment>
<feature type="domain" description="NAD-dependent epimerase/dehydratase" evidence="1">
    <location>
        <begin position="4"/>
        <end position="212"/>
    </location>
</feature>
<dbReference type="InterPro" id="IPR001509">
    <property type="entry name" value="Epimerase_deHydtase"/>
</dbReference>
<reference evidence="3 5" key="2">
    <citation type="submission" date="2018-02" db="EMBL/GenBank/DDBJ databases">
        <authorList>
            <person name="Rodrigo-Torres L."/>
            <person name="Arahal R. D."/>
            <person name="Lucena T."/>
        </authorList>
    </citation>
    <scope>NUCLEOTIDE SEQUENCE [LARGE SCALE GENOMIC DNA]</scope>
    <source>
        <strain evidence="3 5">CECT 9267</strain>
    </source>
</reference>
<evidence type="ECO:0000259" key="1">
    <source>
        <dbReference type="Pfam" id="PF01370"/>
    </source>
</evidence>
<dbReference type="InterPro" id="IPR050177">
    <property type="entry name" value="Lipid_A_modif_metabolic_enz"/>
</dbReference>
<accession>A0AAE8J543</accession>
<dbReference type="InterPro" id="IPR036291">
    <property type="entry name" value="NAD(P)-bd_dom_sf"/>
</dbReference>
<gene>
    <name evidence="2" type="ORF">CUR37_06300</name>
    <name evidence="3" type="ORF">LAS9267_01302</name>
</gene>
<dbReference type="AlphaFoldDB" id="A0AAE8J543"/>
<name>A0AAE8J543_LATSK</name>
<evidence type="ECO:0000313" key="4">
    <source>
        <dbReference type="Proteomes" id="UP000234349"/>
    </source>
</evidence>
<organism evidence="3 5">
    <name type="scientific">Latilactobacillus sakei</name>
    <name type="common">Lactobacillus sakei</name>
    <dbReference type="NCBI Taxonomy" id="1599"/>
    <lineage>
        <taxon>Bacteria</taxon>
        <taxon>Bacillati</taxon>
        <taxon>Bacillota</taxon>
        <taxon>Bacilli</taxon>
        <taxon>Lactobacillales</taxon>
        <taxon>Lactobacillaceae</taxon>
        <taxon>Latilactobacillus</taxon>
    </lineage>
</organism>
<dbReference type="PANTHER" id="PTHR43245:SF13">
    <property type="entry name" value="UDP-D-APIOSE_UDP-D-XYLOSE SYNTHASE 2"/>
    <property type="match status" value="1"/>
</dbReference>
<dbReference type="OMA" id="DRPHEFV"/>
<proteinExistence type="predicted"/>
<dbReference type="EMBL" id="OKRC01000006">
    <property type="protein sequence ID" value="SPE21418.1"/>
    <property type="molecule type" value="Genomic_DNA"/>
</dbReference>
<protein>
    <submittedName>
        <fullName evidence="3">NAD dependent epimerase/dehydratase family protein</fullName>
    </submittedName>
    <submittedName>
        <fullName evidence="2">NAD-dependent dehydratase</fullName>
    </submittedName>
</protein>
<evidence type="ECO:0000313" key="2">
    <source>
        <dbReference type="EMBL" id="PKX77687.1"/>
    </source>
</evidence>
<dbReference type="PANTHER" id="PTHR43245">
    <property type="entry name" value="BIFUNCTIONAL POLYMYXIN RESISTANCE PROTEIN ARNA"/>
    <property type="match status" value="1"/>
</dbReference>
<dbReference type="Gene3D" id="3.40.50.720">
    <property type="entry name" value="NAD(P)-binding Rossmann-like Domain"/>
    <property type="match status" value="1"/>
</dbReference>
<reference evidence="2 4" key="1">
    <citation type="submission" date="2016-09" db="EMBL/GenBank/DDBJ databases">
        <authorList>
            <person name="Inglin R.C."/>
        </authorList>
    </citation>
    <scope>NUCLEOTIDE SEQUENCE [LARGE SCALE GENOMIC DNA]</scope>
    <source>
        <strain evidence="2 4">RI-517</strain>
    </source>
</reference>
<evidence type="ECO:0000313" key="3">
    <source>
        <dbReference type="EMBL" id="SPE21418.1"/>
    </source>
</evidence>
<dbReference type="SUPFAM" id="SSF51735">
    <property type="entry name" value="NAD(P)-binding Rossmann-fold domains"/>
    <property type="match status" value="1"/>
</dbReference>
<dbReference type="Pfam" id="PF01370">
    <property type="entry name" value="Epimerase"/>
    <property type="match status" value="1"/>
</dbReference>
<dbReference type="Proteomes" id="UP000234349">
    <property type="component" value="Unassembled WGS sequence"/>
</dbReference>
<dbReference type="EMBL" id="MKGH01000028">
    <property type="protein sequence ID" value="PKX77687.1"/>
    <property type="molecule type" value="Genomic_DNA"/>
</dbReference>
<sequence length="305" mass="34632">MQTILGSSGQIGQELAKELYKNYTHDIRLVSRNPRKVNPEDQLSPANLLNFEETNQAVAGSEIVYFTAGLPMNSDMWTVQFPIMIDNVIRACQINHSKLVFFDNTYMYAKNATPQTENSPFQPDGQKATARAKMAQTVIDAMQAGQIETVICRAPEFYGPAKTNSITNTLLFNKIKAGQKARIPVSDQFLRTLIWTPDASRAMALIGNTPDAYGQTWHLPCADSITYKGLVELIQEITYQPISYSIIKMWQFKLASFFNQNSRELQELLPRYQADNIFVSDKFKTRFPEFKITSFEEGIREILTV</sequence>
<dbReference type="Proteomes" id="UP000239650">
    <property type="component" value="Unassembled WGS sequence"/>
</dbReference>
<evidence type="ECO:0000313" key="5">
    <source>
        <dbReference type="Proteomes" id="UP000239650"/>
    </source>
</evidence>
<dbReference type="RefSeq" id="WP_011373871.1">
    <property type="nucleotide sequence ID" value="NZ_AP017931.1"/>
</dbReference>